<dbReference type="Proteomes" id="UP000827976">
    <property type="component" value="Chromosome 6"/>
</dbReference>
<accession>A0ACB7VX11</accession>
<keyword evidence="2" id="KW-1185">Reference proteome</keyword>
<reference evidence="2" key="1">
    <citation type="journal article" date="2022" name="Nat. Commun.">
        <title>Chromosome evolution and the genetic basis of agronomically important traits in greater yam.</title>
        <authorList>
            <person name="Bredeson J.V."/>
            <person name="Lyons J.B."/>
            <person name="Oniyinde I.O."/>
            <person name="Okereke N.R."/>
            <person name="Kolade O."/>
            <person name="Nnabue I."/>
            <person name="Nwadili C.O."/>
            <person name="Hribova E."/>
            <person name="Parker M."/>
            <person name="Nwogha J."/>
            <person name="Shu S."/>
            <person name="Carlson J."/>
            <person name="Kariba R."/>
            <person name="Muthemba S."/>
            <person name="Knop K."/>
            <person name="Barton G.J."/>
            <person name="Sherwood A.V."/>
            <person name="Lopez-Montes A."/>
            <person name="Asiedu R."/>
            <person name="Jamnadass R."/>
            <person name="Muchugi A."/>
            <person name="Goodstein D."/>
            <person name="Egesi C.N."/>
            <person name="Featherston J."/>
            <person name="Asfaw A."/>
            <person name="Simpson G.G."/>
            <person name="Dolezel J."/>
            <person name="Hendre P.S."/>
            <person name="Van Deynze A."/>
            <person name="Kumar P.L."/>
            <person name="Obidiegwu J.E."/>
            <person name="Bhattacharjee R."/>
            <person name="Rokhsar D.S."/>
        </authorList>
    </citation>
    <scope>NUCLEOTIDE SEQUENCE [LARGE SCALE GENOMIC DNA]</scope>
    <source>
        <strain evidence="2">cv. TDa95/00328</strain>
    </source>
</reference>
<proteinExistence type="predicted"/>
<protein>
    <submittedName>
        <fullName evidence="1">Small auxin-up RNA protein</fullName>
    </submittedName>
</protein>
<dbReference type="EMBL" id="CM037016">
    <property type="protein sequence ID" value="KAH7679185.1"/>
    <property type="molecule type" value="Genomic_DNA"/>
</dbReference>
<evidence type="ECO:0000313" key="2">
    <source>
        <dbReference type="Proteomes" id="UP000827976"/>
    </source>
</evidence>
<comment type="caution">
    <text evidence="1">The sequence shown here is derived from an EMBL/GenBank/DDBJ whole genome shotgun (WGS) entry which is preliminary data.</text>
</comment>
<name>A0ACB7VX11_DIOAL</name>
<gene>
    <name evidence="1" type="ORF">IHE45_06G042800</name>
</gene>
<sequence length="102" mass="11851">MIHWRRKESQPVAMYERLIDEKDNERCTGERARKGCIPVIVGEEDECSEKFLMQVELLSDPRIAALLEMAAGEFGYRQQGILRIPCHAEYFQQVVAMVAKHR</sequence>
<organism evidence="1 2">
    <name type="scientific">Dioscorea alata</name>
    <name type="common">Purple yam</name>
    <dbReference type="NCBI Taxonomy" id="55571"/>
    <lineage>
        <taxon>Eukaryota</taxon>
        <taxon>Viridiplantae</taxon>
        <taxon>Streptophyta</taxon>
        <taxon>Embryophyta</taxon>
        <taxon>Tracheophyta</taxon>
        <taxon>Spermatophyta</taxon>
        <taxon>Magnoliopsida</taxon>
        <taxon>Liliopsida</taxon>
        <taxon>Dioscoreales</taxon>
        <taxon>Dioscoreaceae</taxon>
        <taxon>Dioscorea</taxon>
    </lineage>
</organism>
<evidence type="ECO:0000313" key="1">
    <source>
        <dbReference type="EMBL" id="KAH7679185.1"/>
    </source>
</evidence>